<sequence length="481" mass="52403">MLENGGSNDEETPSQPLLSEVTRDREQGPKHTRIHGWCRKVLDLEEAKDQLMFSLPLVLTNLFYYLVALVSVMFAGHLGVPQLAGASLANSWFTVTGVDVVVGLSGALETLCGQGFGAEEYEMLGIYLQSSCIISLTFSTIISIIWCFTQSILILLHQSPDISSAASLYMKFLIPGLFALGILQNMLRFLQTQSVVWPLVVLSAFPLMLHISIAYALTYFTPLSFKGAPISISITCWVATLLLALYVMNARNFKDTWKGFSFKSSHYLLTVFKLALSSAAMVCLEYWAFEVLVFLAGLLPDSEITTSLIAICVCTEVIGYMFAYGLGAAASTRVANELGADRPEKAKHAMGVALKLSILLSLCIIVPLLLGHGVWIQLFSSSSVIKQEFASMAPLLAISLLLDCVQGILSAVAKGCGWQHLAVCVNLATFYLIGLPISCLLGFKFKLHAQGLWIGLICGLTCQTVTLLILTKTVKWTKLSV</sequence>
<feature type="transmembrane region" description="Helical" evidence="6">
    <location>
        <begin position="389"/>
        <end position="409"/>
    </location>
</feature>
<feature type="transmembrane region" description="Helical" evidence="6">
    <location>
        <begin position="228"/>
        <end position="247"/>
    </location>
</feature>
<dbReference type="CDD" id="cd13132">
    <property type="entry name" value="MATE_eukaryotic"/>
    <property type="match status" value="1"/>
</dbReference>
<organism evidence="8 9">
    <name type="scientific">Acacia crassicarpa</name>
    <name type="common">northern wattle</name>
    <dbReference type="NCBI Taxonomy" id="499986"/>
    <lineage>
        <taxon>Eukaryota</taxon>
        <taxon>Viridiplantae</taxon>
        <taxon>Streptophyta</taxon>
        <taxon>Embryophyta</taxon>
        <taxon>Tracheophyta</taxon>
        <taxon>Spermatophyta</taxon>
        <taxon>Magnoliopsida</taxon>
        <taxon>eudicotyledons</taxon>
        <taxon>Gunneridae</taxon>
        <taxon>Pentapetalae</taxon>
        <taxon>rosids</taxon>
        <taxon>fabids</taxon>
        <taxon>Fabales</taxon>
        <taxon>Fabaceae</taxon>
        <taxon>Caesalpinioideae</taxon>
        <taxon>mimosoid clade</taxon>
        <taxon>Acacieae</taxon>
        <taxon>Acacia</taxon>
    </lineage>
</organism>
<protein>
    <recommendedName>
        <fullName evidence="6">Protein DETOXIFICATION</fullName>
    </recommendedName>
    <alternativeName>
        <fullName evidence="6">Multidrug and toxic compound extrusion protein</fullName>
    </alternativeName>
</protein>
<name>A0AAE1TJP9_9FABA</name>
<keyword evidence="5 6" id="KW-0472">Membrane</keyword>
<dbReference type="InterPro" id="IPR045069">
    <property type="entry name" value="MATE_euk"/>
</dbReference>
<keyword evidence="9" id="KW-1185">Reference proteome</keyword>
<feature type="region of interest" description="Disordered" evidence="7">
    <location>
        <begin position="1"/>
        <end position="28"/>
    </location>
</feature>
<evidence type="ECO:0000256" key="3">
    <source>
        <dbReference type="ARBA" id="ARBA00022692"/>
    </source>
</evidence>
<dbReference type="GO" id="GO:0042910">
    <property type="term" value="F:xenobiotic transmembrane transporter activity"/>
    <property type="evidence" value="ECO:0007669"/>
    <property type="project" value="InterPro"/>
</dbReference>
<comment type="subcellular location">
    <subcellularLocation>
        <location evidence="1">Membrane</location>
        <topology evidence="1">Multi-pass membrane protein</topology>
    </subcellularLocation>
</comment>
<proteinExistence type="inferred from homology"/>
<feature type="transmembrane region" description="Helical" evidence="6">
    <location>
        <begin position="451"/>
        <end position="470"/>
    </location>
</feature>
<evidence type="ECO:0000256" key="7">
    <source>
        <dbReference type="SAM" id="MobiDB-lite"/>
    </source>
</evidence>
<evidence type="ECO:0000256" key="2">
    <source>
        <dbReference type="ARBA" id="ARBA00010199"/>
    </source>
</evidence>
<evidence type="ECO:0000313" key="8">
    <source>
        <dbReference type="EMBL" id="KAK4285934.1"/>
    </source>
</evidence>
<dbReference type="NCBIfam" id="TIGR00797">
    <property type="entry name" value="matE"/>
    <property type="match status" value="1"/>
</dbReference>
<reference evidence="8" key="1">
    <citation type="submission" date="2023-10" db="EMBL/GenBank/DDBJ databases">
        <title>Chromosome-level genome of the transformable northern wattle, Acacia crassicarpa.</title>
        <authorList>
            <person name="Massaro I."/>
            <person name="Sinha N.R."/>
            <person name="Poethig S."/>
            <person name="Leichty A.R."/>
        </authorList>
    </citation>
    <scope>NUCLEOTIDE SEQUENCE</scope>
    <source>
        <strain evidence="8">Acra3RX</strain>
        <tissue evidence="8">Leaf</tissue>
    </source>
</reference>
<feature type="transmembrane region" description="Helical" evidence="6">
    <location>
        <begin position="92"/>
        <end position="112"/>
    </location>
</feature>
<comment type="similarity">
    <text evidence="2 6">Belongs to the multi antimicrobial extrusion (MATE) (TC 2.A.66.1) family.</text>
</comment>
<feature type="transmembrane region" description="Helical" evidence="6">
    <location>
        <begin position="162"/>
        <end position="183"/>
    </location>
</feature>
<dbReference type="GO" id="GO:0016020">
    <property type="term" value="C:membrane"/>
    <property type="evidence" value="ECO:0007669"/>
    <property type="project" value="UniProtKB-SubCell"/>
</dbReference>
<dbReference type="AlphaFoldDB" id="A0AAE1TJP9"/>
<feature type="transmembrane region" description="Helical" evidence="6">
    <location>
        <begin position="421"/>
        <end position="445"/>
    </location>
</feature>
<evidence type="ECO:0000256" key="1">
    <source>
        <dbReference type="ARBA" id="ARBA00004141"/>
    </source>
</evidence>
<evidence type="ECO:0000313" key="9">
    <source>
        <dbReference type="Proteomes" id="UP001293593"/>
    </source>
</evidence>
<dbReference type="Proteomes" id="UP001293593">
    <property type="component" value="Unassembled WGS sequence"/>
</dbReference>
<comment type="caution">
    <text evidence="8">The sequence shown here is derived from an EMBL/GenBank/DDBJ whole genome shotgun (WGS) entry which is preliminary data.</text>
</comment>
<keyword evidence="4 6" id="KW-1133">Transmembrane helix</keyword>
<dbReference type="InterPro" id="IPR002528">
    <property type="entry name" value="MATE_fam"/>
</dbReference>
<feature type="transmembrane region" description="Helical" evidence="6">
    <location>
        <begin position="62"/>
        <end position="80"/>
    </location>
</feature>
<feature type="transmembrane region" description="Helical" evidence="6">
    <location>
        <begin position="267"/>
        <end position="288"/>
    </location>
</feature>
<evidence type="ECO:0000256" key="4">
    <source>
        <dbReference type="ARBA" id="ARBA00022989"/>
    </source>
</evidence>
<dbReference type="PANTHER" id="PTHR11206">
    <property type="entry name" value="MULTIDRUG RESISTANCE PROTEIN"/>
    <property type="match status" value="1"/>
</dbReference>
<dbReference type="EMBL" id="JAWXYG010000001">
    <property type="protein sequence ID" value="KAK4285934.1"/>
    <property type="molecule type" value="Genomic_DNA"/>
</dbReference>
<evidence type="ECO:0000256" key="6">
    <source>
        <dbReference type="RuleBase" id="RU004914"/>
    </source>
</evidence>
<dbReference type="GO" id="GO:0015297">
    <property type="term" value="F:antiporter activity"/>
    <property type="evidence" value="ECO:0007669"/>
    <property type="project" value="InterPro"/>
</dbReference>
<accession>A0AAE1TJP9</accession>
<dbReference type="GO" id="GO:1990961">
    <property type="term" value="P:xenobiotic detoxification by transmembrane export across the plasma membrane"/>
    <property type="evidence" value="ECO:0007669"/>
    <property type="project" value="InterPro"/>
</dbReference>
<keyword evidence="3 6" id="KW-0812">Transmembrane</keyword>
<feature type="transmembrane region" description="Helical" evidence="6">
    <location>
        <begin position="352"/>
        <end position="377"/>
    </location>
</feature>
<gene>
    <name evidence="8" type="ORF">QN277_002559</name>
</gene>
<evidence type="ECO:0000256" key="5">
    <source>
        <dbReference type="ARBA" id="ARBA00023136"/>
    </source>
</evidence>
<feature type="transmembrane region" description="Helical" evidence="6">
    <location>
        <begin position="195"/>
        <end position="216"/>
    </location>
</feature>
<dbReference type="Pfam" id="PF01554">
    <property type="entry name" value="MatE"/>
    <property type="match status" value="2"/>
</dbReference>
<feature type="transmembrane region" description="Helical" evidence="6">
    <location>
        <begin position="308"/>
        <end position="331"/>
    </location>
</feature>
<feature type="transmembrane region" description="Helical" evidence="6">
    <location>
        <begin position="133"/>
        <end position="156"/>
    </location>
</feature>